<organism evidence="3">
    <name type="scientific">Candida tenuis (strain ATCC 10573 / BCRC 21748 / CBS 615 / JCM 9827 / NBRC 10315 / NRRL Y-1498 / VKM Y-70)</name>
    <name type="common">Yeast</name>
    <name type="synonym">Yamadazyma tenuis</name>
    <dbReference type="NCBI Taxonomy" id="590646"/>
    <lineage>
        <taxon>Eukaryota</taxon>
        <taxon>Fungi</taxon>
        <taxon>Dikarya</taxon>
        <taxon>Ascomycota</taxon>
        <taxon>Saccharomycotina</taxon>
        <taxon>Pichiomycetes</taxon>
        <taxon>Debaryomycetaceae</taxon>
        <taxon>Yamadazyma</taxon>
    </lineage>
</organism>
<dbReference type="STRING" id="590646.G3BDI3"/>
<proteinExistence type="predicted"/>
<protein>
    <submittedName>
        <fullName evidence="2">Leo1-like protein</fullName>
    </submittedName>
</protein>
<feature type="compositionally biased region" description="Acidic residues" evidence="1">
    <location>
        <begin position="297"/>
        <end position="325"/>
    </location>
</feature>
<dbReference type="GO" id="GO:0032968">
    <property type="term" value="P:positive regulation of transcription elongation by RNA polymerase II"/>
    <property type="evidence" value="ECO:0007669"/>
    <property type="project" value="TreeGrafter"/>
</dbReference>
<dbReference type="HOGENOM" id="CLU_052544_0_0_1"/>
<dbReference type="PANTHER" id="PTHR23146:SF0">
    <property type="entry name" value="RNA POLYMERASE-ASSOCIATED PROTEIN LEO1"/>
    <property type="match status" value="1"/>
</dbReference>
<feature type="compositionally biased region" description="Low complexity" evidence="1">
    <location>
        <begin position="23"/>
        <end position="45"/>
    </location>
</feature>
<dbReference type="Pfam" id="PF04004">
    <property type="entry name" value="Leo1"/>
    <property type="match status" value="1"/>
</dbReference>
<name>G3BDI3_CANTC</name>
<dbReference type="GO" id="GO:0016593">
    <property type="term" value="C:Cdc73/Paf1 complex"/>
    <property type="evidence" value="ECO:0007669"/>
    <property type="project" value="InterPro"/>
</dbReference>
<dbReference type="PANTHER" id="PTHR23146">
    <property type="entry name" value="LEO1 PROTEIN"/>
    <property type="match status" value="1"/>
</dbReference>
<feature type="region of interest" description="Disordered" evidence="1">
    <location>
        <begin position="1"/>
        <end position="62"/>
    </location>
</feature>
<reference evidence="2 3" key="1">
    <citation type="journal article" date="2011" name="Proc. Natl. Acad. Sci. U.S.A.">
        <title>Comparative genomics of xylose-fermenting fungi for enhanced biofuel production.</title>
        <authorList>
            <person name="Wohlbach D.J."/>
            <person name="Kuo A."/>
            <person name="Sato T.K."/>
            <person name="Potts K.M."/>
            <person name="Salamov A.A."/>
            <person name="LaButti K.M."/>
            <person name="Sun H."/>
            <person name="Clum A."/>
            <person name="Pangilinan J.L."/>
            <person name="Lindquist E.A."/>
            <person name="Lucas S."/>
            <person name="Lapidus A."/>
            <person name="Jin M."/>
            <person name="Gunawan C."/>
            <person name="Balan V."/>
            <person name="Dale B.E."/>
            <person name="Jeffries T.W."/>
            <person name="Zinkel R."/>
            <person name="Barry K.W."/>
            <person name="Grigoriev I.V."/>
            <person name="Gasch A.P."/>
        </authorList>
    </citation>
    <scope>NUCLEOTIDE SEQUENCE [LARGE SCALE GENOMIC DNA]</scope>
    <source>
        <strain evidence="3">ATCC 10573 / BCRC 21748 / CBS 615 / JCM 9827 / NBRC 10315 / NRRL Y-1498 / VKM Y-70</strain>
    </source>
</reference>
<feature type="compositionally biased region" description="Basic and acidic residues" evidence="1">
    <location>
        <begin position="267"/>
        <end position="296"/>
    </location>
</feature>
<dbReference type="GO" id="GO:0006368">
    <property type="term" value="P:transcription elongation by RNA polymerase II"/>
    <property type="evidence" value="ECO:0007669"/>
    <property type="project" value="InterPro"/>
</dbReference>
<evidence type="ECO:0000313" key="2">
    <source>
        <dbReference type="EMBL" id="EGV60306.1"/>
    </source>
</evidence>
<sequence length="367" mass="42746">MSEEELNSKRGLSNEEDKEDDLGLGLDSDSDTSLKSGQDNDGSDNNSEDESEEEKELKTFDLSVPRHAITSKPEDDVYHLKMPLFVNVDAHPFDPVDFKENIELNARNRDINIKDSKLKKNDLIREKLTNENTIRWKYSNENDEIIKQSNCHFVEWDDGSLSLKIGNEMFDFKSLPLYDNILVRSHDDLEILQASTILTKTSNLLPTSTGTSTHKQLANAIKFLQQKDKILNTITDSDPLEVQRNADENERKALKMKRQLELKRRLQEERLGRASPSLEKESYEEPSYERFNRTYNDEYDDEDDFIDNDEDDEEIEENEEDELDQAAERLRQVKEAGKSKYEKAGEAEDVNELRRKRRRIIDSDEEE</sequence>
<dbReference type="Proteomes" id="UP000000707">
    <property type="component" value="Unassembled WGS sequence"/>
</dbReference>
<accession>G3BDI3</accession>
<dbReference type="OrthoDB" id="20844at2759"/>
<dbReference type="InterPro" id="IPR007149">
    <property type="entry name" value="Leo1"/>
</dbReference>
<dbReference type="GO" id="GO:1990269">
    <property type="term" value="F:RNA polymerase II C-terminal domain phosphoserine binding"/>
    <property type="evidence" value="ECO:0007669"/>
    <property type="project" value="TreeGrafter"/>
</dbReference>
<feature type="region of interest" description="Disordered" evidence="1">
    <location>
        <begin position="267"/>
        <end position="325"/>
    </location>
</feature>
<evidence type="ECO:0000313" key="3">
    <source>
        <dbReference type="Proteomes" id="UP000000707"/>
    </source>
</evidence>
<dbReference type="eggNOG" id="KOG2428">
    <property type="taxonomic scope" value="Eukaryota"/>
</dbReference>
<gene>
    <name evidence="2" type="ORF">CANTEDRAFT_109977</name>
</gene>
<dbReference type="AlphaFoldDB" id="G3BDI3"/>
<feature type="compositionally biased region" description="Basic and acidic residues" evidence="1">
    <location>
        <begin position="1"/>
        <end position="15"/>
    </location>
</feature>
<dbReference type="EMBL" id="GL996528">
    <property type="protein sequence ID" value="EGV60306.1"/>
    <property type="molecule type" value="Genomic_DNA"/>
</dbReference>
<evidence type="ECO:0000256" key="1">
    <source>
        <dbReference type="SAM" id="MobiDB-lite"/>
    </source>
</evidence>
<keyword evidence="3" id="KW-1185">Reference proteome</keyword>